<dbReference type="Pfam" id="PF11013">
    <property type="entry name" value="DUF2851"/>
    <property type="match status" value="1"/>
</dbReference>
<proteinExistence type="predicted"/>
<dbReference type="InterPro" id="IPR021272">
    <property type="entry name" value="DUF2851"/>
</dbReference>
<dbReference type="AlphaFoldDB" id="A0A9E8N7E4"/>
<accession>A0A9E8N7E4</accession>
<evidence type="ECO:0000313" key="2">
    <source>
        <dbReference type="Proteomes" id="UP001164653"/>
    </source>
</evidence>
<keyword evidence="2" id="KW-1185">Reference proteome</keyword>
<gene>
    <name evidence="1" type="ORF">ON006_16275</name>
</gene>
<dbReference type="EMBL" id="CP112998">
    <property type="protein sequence ID" value="WAC09309.1"/>
    <property type="molecule type" value="Genomic_DNA"/>
</dbReference>
<dbReference type="RefSeq" id="WP_244822864.1">
    <property type="nucleotide sequence ID" value="NZ_CP112998.1"/>
</dbReference>
<evidence type="ECO:0000313" key="1">
    <source>
        <dbReference type="EMBL" id="WAC09309.1"/>
    </source>
</evidence>
<organism evidence="1 2">
    <name type="scientific">Dyadobacter pollutisoli</name>
    <dbReference type="NCBI Taxonomy" id="2910158"/>
    <lineage>
        <taxon>Bacteria</taxon>
        <taxon>Pseudomonadati</taxon>
        <taxon>Bacteroidota</taxon>
        <taxon>Cytophagia</taxon>
        <taxon>Cytophagales</taxon>
        <taxon>Spirosomataceae</taxon>
        <taxon>Dyadobacter</taxon>
    </lineage>
</organism>
<name>A0A9E8N7E4_9BACT</name>
<sequence length="428" mass="49353">MNEDILSFIWRFQYFETADLRTDENLGLSVIRTGYKNVNAGPDFSEARVIIDGVQWIGSIEIHVKSSDWFLHTHETNDAYEGVILHIVWENDRPVIRKDGTSIPTLSLKGLVKTAVLERYAQLQDEKEGIPCAAMFHEVAEIQKYAMLDRVLLERLDRKASAVNRLLEINKNDWEETAYQWLAKHFGFKLNDHSFLRLAQIASWKTIQKHRDRPLQIEALLFGCAGLLPDADETVEVYVRQLRNEFQFLSAKYKLTDQPMQSHEWKFSRLRPVGFPTVRIAQLARLLSEHGSLFSMIITATNFQELQSRFQIGQSQYWEEHYIFGKKAKARVPAMGSDSSALLIINAVVPLLVAYSKQRQQPELLDKAIYWLSEIPAENNRITRDWNDLGMRVTTAADSQALIEWYNQYCTPRKCLECTIGAALVRSV</sequence>
<dbReference type="KEGG" id="dpf:ON006_16275"/>
<protein>
    <submittedName>
        <fullName evidence="1">DUF2851 family protein</fullName>
    </submittedName>
</protein>
<dbReference type="Proteomes" id="UP001164653">
    <property type="component" value="Chromosome"/>
</dbReference>
<reference evidence="1" key="1">
    <citation type="submission" date="2022-11" db="EMBL/GenBank/DDBJ databases">
        <title>Dyadobacter pollutisoli sp. nov., isolated from plastic dumped soil.</title>
        <authorList>
            <person name="Kim J.M."/>
            <person name="Kim K.R."/>
            <person name="Lee J.K."/>
            <person name="Hao L."/>
            <person name="Jeon C.O."/>
        </authorList>
    </citation>
    <scope>NUCLEOTIDE SEQUENCE</scope>
    <source>
        <strain evidence="1">U1</strain>
    </source>
</reference>